<feature type="domain" description="Rhodanese" evidence="3">
    <location>
        <begin position="13"/>
        <end position="136"/>
    </location>
</feature>
<dbReference type="InterPro" id="IPR001763">
    <property type="entry name" value="Rhodanese-like_dom"/>
</dbReference>
<dbReference type="CDD" id="cd01448">
    <property type="entry name" value="TST_Repeat_1"/>
    <property type="match status" value="1"/>
</dbReference>
<dbReference type="PROSITE" id="PS50206">
    <property type="entry name" value="RHODANESE_3"/>
    <property type="match status" value="2"/>
</dbReference>
<dbReference type="AlphaFoldDB" id="A0A927CYK8"/>
<protein>
    <submittedName>
        <fullName evidence="4">Sulfurtransferase</fullName>
    </submittedName>
</protein>
<accession>A0A927CYK8</accession>
<evidence type="ECO:0000313" key="4">
    <source>
        <dbReference type="EMBL" id="MBD3110102.1"/>
    </source>
</evidence>
<dbReference type="PANTHER" id="PTHR11364">
    <property type="entry name" value="THIOSULFATE SULFERTANSFERASE"/>
    <property type="match status" value="1"/>
</dbReference>
<dbReference type="EMBL" id="JACXSI010000055">
    <property type="protein sequence ID" value="MBD3110102.1"/>
    <property type="molecule type" value="Genomic_DNA"/>
</dbReference>
<reference evidence="4" key="1">
    <citation type="submission" date="2020-09" db="EMBL/GenBank/DDBJ databases">
        <title>Bacillus faecalis sp. nov., a moderately halophilic bacterium isolated from cow faeces.</title>
        <authorList>
            <person name="Jiang L."/>
            <person name="Lee J."/>
        </authorList>
    </citation>
    <scope>NUCLEOTIDE SEQUENCE</scope>
    <source>
        <strain evidence="4">AGMB 02131</strain>
    </source>
</reference>
<name>A0A927CYK8_9BACI</name>
<feature type="domain" description="Rhodanese" evidence="3">
    <location>
        <begin position="168"/>
        <end position="277"/>
    </location>
</feature>
<evidence type="ECO:0000256" key="2">
    <source>
        <dbReference type="ARBA" id="ARBA00022737"/>
    </source>
</evidence>
<dbReference type="InterPro" id="IPR045078">
    <property type="entry name" value="TST/MPST-like"/>
</dbReference>
<keyword evidence="2" id="KW-0677">Repeat</keyword>
<dbReference type="GO" id="GO:0004792">
    <property type="term" value="F:thiosulfate-cyanide sulfurtransferase activity"/>
    <property type="evidence" value="ECO:0007669"/>
    <property type="project" value="TreeGrafter"/>
</dbReference>
<dbReference type="Pfam" id="PF00581">
    <property type="entry name" value="Rhodanese"/>
    <property type="match status" value="2"/>
</dbReference>
<gene>
    <name evidence="4" type="ORF">IEO70_17355</name>
</gene>
<dbReference type="InterPro" id="IPR036873">
    <property type="entry name" value="Rhodanese-like_dom_sf"/>
</dbReference>
<sequence length="281" mass="31999">MIVEKEWLVKRLGNDNLSIIDCRFDLQNKEYGKQQYEIGHLPNAIYFHLEEDLSGEVEIHGGRHPLPDLEQFKLKIEKAGICNDTSIVVYDSGDGPFAGAFAARFLWMMKYIGHEKVMILNGGFSKWKEAGYPVENKKPLVRESTYEVYVQDEILATYDLVKEFTITKPKDTVLIDSRDYKRYAGVEEPMDRIAGHIPGAINEPFAEGLNDGYFLGAQDQVQRFKHLDRNKTFIVYCGSGVTATPNFVALKEAGYENVKLYVGSYSDWVSYEDNPVEKVGK</sequence>
<keyword evidence="1" id="KW-0808">Transferase</keyword>
<comment type="caution">
    <text evidence="4">The sequence shown here is derived from an EMBL/GenBank/DDBJ whole genome shotgun (WGS) entry which is preliminary data.</text>
</comment>
<dbReference type="RefSeq" id="WP_190999632.1">
    <property type="nucleotide sequence ID" value="NZ_JACXSI010000055.1"/>
</dbReference>
<dbReference type="SUPFAM" id="SSF52821">
    <property type="entry name" value="Rhodanese/Cell cycle control phosphatase"/>
    <property type="match status" value="2"/>
</dbReference>
<evidence type="ECO:0000259" key="3">
    <source>
        <dbReference type="PROSITE" id="PS50206"/>
    </source>
</evidence>
<dbReference type="Proteomes" id="UP000602076">
    <property type="component" value="Unassembled WGS sequence"/>
</dbReference>
<dbReference type="PANTHER" id="PTHR11364:SF27">
    <property type="entry name" value="SULFURTRANSFERASE"/>
    <property type="match status" value="1"/>
</dbReference>
<dbReference type="CDD" id="cd01449">
    <property type="entry name" value="TST_Repeat_2"/>
    <property type="match status" value="1"/>
</dbReference>
<evidence type="ECO:0000313" key="5">
    <source>
        <dbReference type="Proteomes" id="UP000602076"/>
    </source>
</evidence>
<organism evidence="4 5">
    <name type="scientific">Peribacillus faecalis</name>
    <dbReference type="NCBI Taxonomy" id="2772559"/>
    <lineage>
        <taxon>Bacteria</taxon>
        <taxon>Bacillati</taxon>
        <taxon>Bacillota</taxon>
        <taxon>Bacilli</taxon>
        <taxon>Bacillales</taxon>
        <taxon>Bacillaceae</taxon>
        <taxon>Peribacillus</taxon>
    </lineage>
</organism>
<proteinExistence type="predicted"/>
<dbReference type="Gene3D" id="3.40.250.10">
    <property type="entry name" value="Rhodanese-like domain"/>
    <property type="match status" value="2"/>
</dbReference>
<keyword evidence="5" id="KW-1185">Reference proteome</keyword>
<dbReference type="SMART" id="SM00450">
    <property type="entry name" value="RHOD"/>
    <property type="match status" value="2"/>
</dbReference>
<evidence type="ECO:0000256" key="1">
    <source>
        <dbReference type="ARBA" id="ARBA00022679"/>
    </source>
</evidence>